<proteinExistence type="predicted"/>
<evidence type="ECO:0000313" key="2">
    <source>
        <dbReference type="Proteomes" id="UP001596472"/>
    </source>
</evidence>
<keyword evidence="2" id="KW-1185">Reference proteome</keyword>
<dbReference type="RefSeq" id="WP_379711029.1">
    <property type="nucleotide sequence ID" value="NZ_JBHTBS010000003.1"/>
</dbReference>
<dbReference type="InterPro" id="IPR012902">
    <property type="entry name" value="N_methyl_site"/>
</dbReference>
<accession>A0ABW2L6C4</accession>
<protein>
    <submittedName>
        <fullName evidence="1">Prepilin-type N-terminal cleavage/methylation domain-containing protein</fullName>
    </submittedName>
</protein>
<reference evidence="2" key="1">
    <citation type="journal article" date="2019" name="Int. J. Syst. Evol. Microbiol.">
        <title>The Global Catalogue of Microorganisms (GCM) 10K type strain sequencing project: providing services to taxonomists for standard genome sequencing and annotation.</title>
        <authorList>
            <consortium name="The Broad Institute Genomics Platform"/>
            <consortium name="The Broad Institute Genome Sequencing Center for Infectious Disease"/>
            <person name="Wu L."/>
            <person name="Ma J."/>
        </authorList>
    </citation>
    <scope>NUCLEOTIDE SEQUENCE [LARGE SCALE GENOMIC DNA]</scope>
    <source>
        <strain evidence="2">CGMCC 4.1467</strain>
    </source>
</reference>
<gene>
    <name evidence="1" type="ORF">ACFQY0_07755</name>
</gene>
<comment type="caution">
    <text evidence="1">The sequence shown here is derived from an EMBL/GenBank/DDBJ whole genome shotgun (WGS) entry which is preliminary data.</text>
</comment>
<dbReference type="Proteomes" id="UP001596472">
    <property type="component" value="Unassembled WGS sequence"/>
</dbReference>
<dbReference type="Pfam" id="PF07963">
    <property type="entry name" value="N_methyl"/>
    <property type="match status" value="1"/>
</dbReference>
<evidence type="ECO:0000313" key="1">
    <source>
        <dbReference type="EMBL" id="MFC7337067.1"/>
    </source>
</evidence>
<dbReference type="EMBL" id="JBHTBS010000003">
    <property type="protein sequence ID" value="MFC7337067.1"/>
    <property type="molecule type" value="Genomic_DNA"/>
</dbReference>
<sequence>MKSPLISRTRRGFTLMETVIAIGVLALLLTGFLAVFAPATAGIRKAVSIQEADRLAFALQKELVLLRGDNPTQNTGFEKAYDWIKGSTTNNTALLVYQYRSVIDGSLRSDGTPEPYTSAGGVAGEDFIVQPMVRQKSDPELKSDLQALEGRVYAAKLVQLVFNSNGELERGAEGKITSPTGGAGGTSAETYPEAVIAFAAEFHLLPNSAHGYITGSQFNLTKLNQPVFTRNLAVRR</sequence>
<name>A0ABW2L6C4_9BACT</name>
<organism evidence="1 2">
    <name type="scientific">Haloferula chungangensis</name>
    <dbReference type="NCBI Taxonomy" id="1048331"/>
    <lineage>
        <taxon>Bacteria</taxon>
        <taxon>Pseudomonadati</taxon>
        <taxon>Verrucomicrobiota</taxon>
        <taxon>Verrucomicrobiia</taxon>
        <taxon>Verrucomicrobiales</taxon>
        <taxon>Verrucomicrobiaceae</taxon>
        <taxon>Haloferula</taxon>
    </lineage>
</organism>
<dbReference type="NCBIfam" id="TIGR02532">
    <property type="entry name" value="IV_pilin_GFxxxE"/>
    <property type="match status" value="1"/>
</dbReference>